<dbReference type="InterPro" id="IPR021109">
    <property type="entry name" value="Peptidase_aspartic_dom_sf"/>
</dbReference>
<organism evidence="7 8">
    <name type="scientific">Schistosoma rodhaini</name>
    <dbReference type="NCBI Taxonomy" id="6188"/>
    <lineage>
        <taxon>Eukaryota</taxon>
        <taxon>Metazoa</taxon>
        <taxon>Spiralia</taxon>
        <taxon>Lophotrochozoa</taxon>
        <taxon>Platyhelminthes</taxon>
        <taxon>Trematoda</taxon>
        <taxon>Digenea</taxon>
        <taxon>Strigeidida</taxon>
        <taxon>Schistosomatoidea</taxon>
        <taxon>Schistosomatidae</taxon>
        <taxon>Schistosoma</taxon>
    </lineage>
</organism>
<dbReference type="InterPro" id="IPR055510">
    <property type="entry name" value="DUF7083"/>
</dbReference>
<reference evidence="7" key="1">
    <citation type="submission" date="2022-06" db="EMBL/GenBank/DDBJ databases">
        <authorList>
            <person name="Berger JAMES D."/>
            <person name="Berger JAMES D."/>
        </authorList>
    </citation>
    <scope>NUCLEOTIDE SEQUENCE [LARGE SCALE GENOMIC DNA]</scope>
</reference>
<name>A0AA85FNQ0_9TREM</name>
<keyword evidence="3" id="KW-0540">Nuclease</keyword>
<dbReference type="SUPFAM" id="SSF50630">
    <property type="entry name" value="Acid proteases"/>
    <property type="match status" value="1"/>
</dbReference>
<accession>A0AA85FNQ0</accession>
<dbReference type="InterPro" id="IPR036397">
    <property type="entry name" value="RNaseH_sf"/>
</dbReference>
<evidence type="ECO:0000256" key="4">
    <source>
        <dbReference type="ARBA" id="ARBA00022759"/>
    </source>
</evidence>
<keyword evidence="4" id="KW-0378">Hydrolase</keyword>
<dbReference type="SUPFAM" id="SSF53098">
    <property type="entry name" value="Ribonuclease H-like"/>
    <property type="match status" value="1"/>
</dbReference>
<dbReference type="GO" id="GO:0016779">
    <property type="term" value="F:nucleotidyltransferase activity"/>
    <property type="evidence" value="ECO:0007669"/>
    <property type="project" value="UniProtKB-KW"/>
</dbReference>
<feature type="domain" description="Integrase catalytic" evidence="6">
    <location>
        <begin position="411"/>
        <end position="537"/>
    </location>
</feature>
<dbReference type="PROSITE" id="PS50994">
    <property type="entry name" value="INTEGRASE"/>
    <property type="match status" value="1"/>
</dbReference>
<dbReference type="Gene3D" id="2.40.70.10">
    <property type="entry name" value="Acid Proteases"/>
    <property type="match status" value="1"/>
</dbReference>
<feature type="region of interest" description="Disordered" evidence="5">
    <location>
        <begin position="292"/>
        <end position="320"/>
    </location>
</feature>
<dbReference type="InterPro" id="IPR012337">
    <property type="entry name" value="RNaseH-like_sf"/>
</dbReference>
<protein>
    <recommendedName>
        <fullName evidence="6">Integrase catalytic domain-containing protein</fullName>
    </recommendedName>
</protein>
<dbReference type="GO" id="GO:0003676">
    <property type="term" value="F:nucleic acid binding"/>
    <property type="evidence" value="ECO:0007669"/>
    <property type="project" value="InterPro"/>
</dbReference>
<keyword evidence="7" id="KW-1185">Reference proteome</keyword>
<dbReference type="WBParaSite" id="SRDH1_5900.1">
    <property type="protein sequence ID" value="SRDH1_5900.1"/>
    <property type="gene ID" value="SRDH1_5900"/>
</dbReference>
<dbReference type="PANTHER" id="PTHR37984:SF5">
    <property type="entry name" value="PROTEIN NYNRIN-LIKE"/>
    <property type="match status" value="1"/>
</dbReference>
<evidence type="ECO:0000313" key="7">
    <source>
        <dbReference type="Proteomes" id="UP000050792"/>
    </source>
</evidence>
<dbReference type="Gene3D" id="3.30.420.10">
    <property type="entry name" value="Ribonuclease H-like superfamily/Ribonuclease H"/>
    <property type="match status" value="1"/>
</dbReference>
<evidence type="ECO:0000256" key="3">
    <source>
        <dbReference type="ARBA" id="ARBA00022722"/>
    </source>
</evidence>
<dbReference type="Proteomes" id="UP000050792">
    <property type="component" value="Unassembled WGS sequence"/>
</dbReference>
<dbReference type="PANTHER" id="PTHR37984">
    <property type="entry name" value="PROTEIN CBG26694"/>
    <property type="match status" value="1"/>
</dbReference>
<dbReference type="GO" id="GO:0004519">
    <property type="term" value="F:endonuclease activity"/>
    <property type="evidence" value="ECO:0007669"/>
    <property type="project" value="UniProtKB-KW"/>
</dbReference>
<dbReference type="GO" id="GO:0015074">
    <property type="term" value="P:DNA integration"/>
    <property type="evidence" value="ECO:0007669"/>
    <property type="project" value="InterPro"/>
</dbReference>
<dbReference type="InterPro" id="IPR001584">
    <property type="entry name" value="Integrase_cat-core"/>
</dbReference>
<keyword evidence="4" id="KW-0255">Endonuclease</keyword>
<evidence type="ECO:0000256" key="1">
    <source>
        <dbReference type="ARBA" id="ARBA00022679"/>
    </source>
</evidence>
<dbReference type="AlphaFoldDB" id="A0AA85FNQ0"/>
<sequence>MPISEDQLSRILQQQQAQLDAQMRLLETLTQQLNIHCSSSHATTSTSSCDAVASSIPEFYYDPECGNIFLTWFKRWEDTFRIEFCNQDDAWKTRLLMPKLGSHEHARYADRILPKLPRELSFEKTVTQLSEIFGEYSSLFSIRYQCLNLVKREADEYGVLADIVNRECEKFKLRSLTEDQFKCLIFIKALQSPQDAEIRTRLLTRLDQDPNITLRTLTDECKRLQNIRHDNQLIEQVNPNLTRNSVNAITRLKVQEPKTSGSKPTTACWLCGDWHYVRFCPFKKHKCQMCNKRGHKEGHCPPNRTSQPKQKHKRPRHIKSAESKSLSLVAAFQTDYDIRRKYVTIQINGIAVRLQIDTASDITLVSRETFNLLGKPPMKPSKKTAKNVSGGVLKLVGELQCEFSFNGNCCKAVCYLTKRPNLDLLGLDMLEKLGLTDILINSVCNVSCPSLDTTSYAKKTSKKVPEIRSVVPATIQNTPVSSDEVRKDFSEFCQQNGIRHIRTPPFHPQSNGQVERFVGTFKNALKNQEGRGTPKRS</sequence>
<dbReference type="InterPro" id="IPR050951">
    <property type="entry name" value="Retrovirus_Pol_polyprotein"/>
</dbReference>
<feature type="compositionally biased region" description="Basic residues" evidence="5">
    <location>
        <begin position="309"/>
        <end position="318"/>
    </location>
</feature>
<keyword evidence="1" id="KW-0808">Transferase</keyword>
<keyword evidence="2" id="KW-0548">Nucleotidyltransferase</keyword>
<evidence type="ECO:0000256" key="5">
    <source>
        <dbReference type="SAM" id="MobiDB-lite"/>
    </source>
</evidence>
<evidence type="ECO:0000259" key="6">
    <source>
        <dbReference type="PROSITE" id="PS50994"/>
    </source>
</evidence>
<evidence type="ECO:0000313" key="8">
    <source>
        <dbReference type="WBParaSite" id="SRDH1_5900.1"/>
    </source>
</evidence>
<reference evidence="8" key="2">
    <citation type="submission" date="2023-11" db="UniProtKB">
        <authorList>
            <consortium name="WormBaseParasite"/>
        </authorList>
    </citation>
    <scope>IDENTIFICATION</scope>
</reference>
<dbReference type="Pfam" id="PF23309">
    <property type="entry name" value="DUF7083"/>
    <property type="match status" value="1"/>
</dbReference>
<proteinExistence type="predicted"/>
<evidence type="ECO:0000256" key="2">
    <source>
        <dbReference type="ARBA" id="ARBA00022695"/>
    </source>
</evidence>